<dbReference type="RefSeq" id="WP_054067024.1">
    <property type="nucleotide sequence ID" value="NZ_CAUHBH010000034.1"/>
</dbReference>
<dbReference type="GeneID" id="83040901"/>
<dbReference type="KEGG" id="cke:B5M06_16470"/>
<dbReference type="EMBL" id="CP020121">
    <property type="protein sequence ID" value="AQZ99600.1"/>
    <property type="molecule type" value="Genomic_DNA"/>
</dbReference>
<gene>
    <name evidence="1" type="ORF">B5M06_16470</name>
</gene>
<sequence length="100" mass="10795">MDNTQTTKTITLDTPITTGGKEVNTITVRKPLSGALRGLSLTDLLRLETNALHSLLPRVTEPMLLKQDVEKLDPADLVQLGTAVVSFLVPKADRADFPSA</sequence>
<organism evidence="1 2">
    <name type="scientific">Comamonas kerstersii</name>
    <dbReference type="NCBI Taxonomy" id="225992"/>
    <lineage>
        <taxon>Bacteria</taxon>
        <taxon>Pseudomonadati</taxon>
        <taxon>Pseudomonadota</taxon>
        <taxon>Betaproteobacteria</taxon>
        <taxon>Burkholderiales</taxon>
        <taxon>Comamonadaceae</taxon>
        <taxon>Comamonas</taxon>
    </lineage>
</organism>
<name>A0A1V0BI37_9BURK</name>
<dbReference type="AlphaFoldDB" id="A0A1V0BI37"/>
<proteinExistence type="predicted"/>
<dbReference type="OrthoDB" id="7366507at2"/>
<dbReference type="Proteomes" id="UP000242792">
    <property type="component" value="Chromosome"/>
</dbReference>
<reference evidence="1 2" key="1">
    <citation type="submission" date="2017-03" db="EMBL/GenBank/DDBJ databases">
        <title>Rapid Whole Genome Sequencing of Comamonas kerstersii Causing Continuous ambulatory Peritoneal Dialysis-Associated Peritonitis.</title>
        <authorList>
            <person name="Zheng B."/>
        </authorList>
    </citation>
    <scope>NUCLEOTIDE SEQUENCE [LARGE SCALE GENOMIC DNA]</scope>
    <source>
        <strain evidence="1 2">8943</strain>
    </source>
</reference>
<dbReference type="InterPro" id="IPR019289">
    <property type="entry name" value="Phage_tail_E/E"/>
</dbReference>
<accession>A0A1V0BI37</accession>
<dbReference type="Pfam" id="PF10109">
    <property type="entry name" value="Phage_TAC_7"/>
    <property type="match status" value="1"/>
</dbReference>
<protein>
    <submittedName>
        <fullName evidence="1">Phage tail protein</fullName>
    </submittedName>
</protein>
<evidence type="ECO:0000313" key="1">
    <source>
        <dbReference type="EMBL" id="AQZ99600.1"/>
    </source>
</evidence>
<evidence type="ECO:0000313" key="2">
    <source>
        <dbReference type="Proteomes" id="UP000242792"/>
    </source>
</evidence>